<gene>
    <name evidence="4" type="ORF">LCGC14_0442250</name>
</gene>
<evidence type="ECO:0000256" key="1">
    <source>
        <dbReference type="SAM" id="MobiDB-lite"/>
    </source>
</evidence>
<dbReference type="SUPFAM" id="SSF117892">
    <property type="entry name" value="Band 7/SPFH domain"/>
    <property type="match status" value="1"/>
</dbReference>
<accession>A0A0F9SK42</accession>
<dbReference type="InterPro" id="IPR036013">
    <property type="entry name" value="Band_7/SPFH_dom_sf"/>
</dbReference>
<dbReference type="EMBL" id="LAZR01000428">
    <property type="protein sequence ID" value="KKN69365.1"/>
    <property type="molecule type" value="Genomic_DNA"/>
</dbReference>
<dbReference type="InterPro" id="IPR001107">
    <property type="entry name" value="Band_7"/>
</dbReference>
<evidence type="ECO:0000256" key="2">
    <source>
        <dbReference type="SAM" id="Phobius"/>
    </source>
</evidence>
<feature type="transmembrane region" description="Helical" evidence="2">
    <location>
        <begin position="5"/>
        <end position="24"/>
    </location>
</feature>
<dbReference type="Pfam" id="PF01145">
    <property type="entry name" value="Band_7"/>
    <property type="match status" value="1"/>
</dbReference>
<dbReference type="Gene3D" id="3.30.479.30">
    <property type="entry name" value="Band 7 domain"/>
    <property type="match status" value="1"/>
</dbReference>
<keyword evidence="2" id="KW-1133">Transmembrane helix</keyword>
<proteinExistence type="predicted"/>
<keyword evidence="2" id="KW-0812">Transmembrane</keyword>
<reference evidence="4" key="1">
    <citation type="journal article" date="2015" name="Nature">
        <title>Complex archaea that bridge the gap between prokaryotes and eukaryotes.</title>
        <authorList>
            <person name="Spang A."/>
            <person name="Saw J.H."/>
            <person name="Jorgensen S.L."/>
            <person name="Zaremba-Niedzwiedzka K."/>
            <person name="Martijn J."/>
            <person name="Lind A.E."/>
            <person name="van Eijk R."/>
            <person name="Schleper C."/>
            <person name="Guy L."/>
            <person name="Ettema T.J."/>
        </authorList>
    </citation>
    <scope>NUCLEOTIDE SEQUENCE</scope>
</reference>
<feature type="compositionally biased region" description="Basic residues" evidence="1">
    <location>
        <begin position="433"/>
        <end position="443"/>
    </location>
</feature>
<protein>
    <recommendedName>
        <fullName evidence="3">Band 7 domain-containing protein</fullName>
    </recommendedName>
</protein>
<feature type="region of interest" description="Disordered" evidence="1">
    <location>
        <begin position="430"/>
        <end position="450"/>
    </location>
</feature>
<dbReference type="AlphaFoldDB" id="A0A0F9SK42"/>
<feature type="domain" description="Band 7" evidence="3">
    <location>
        <begin position="27"/>
        <end position="212"/>
    </location>
</feature>
<comment type="caution">
    <text evidence="4">The sequence shown here is derived from an EMBL/GenBank/DDBJ whole genome shotgun (WGS) entry which is preliminary data.</text>
</comment>
<sequence length="450" mass="50050">MINIILIAAIIIAIIIIICLFAWYRIVKPSEAHLVVTRNKKMIVSSDDKIATDGKKTYFSIPSGIPFIGRQVRVMDLTIKEAVVEQESYEKNQARFKVKSSTKYRISKVGIAAETFDNDVELRKQLEEVIVSSTNAVASQYDVTEMRSKKSEMSDAIRKEMQDDLEQWGLSLISFQLIDFRDTDKSSIISDISMRREVEIESRTREENAEKKKNARIKEADAEELAKTREIAKDMVIAEREQNKAQKIAEQEKLAEEKRLEVVRVVEIKRAEIDKDKAIVLANQRKDTEIINKETKQLEGEGDRLKAEEMAKGEAAPIREKGIAEAEAKEKLQAALNKFTPEAIIALTAELVVEKDKVVGVETAKALTAADVKVFAGGDGAAKDGFDLGKMISAMSTSDRGTANAALNKIARENDLGFVGLKVLADKEAVSNPKKKVTSTKKSNKNDGSI</sequence>
<evidence type="ECO:0000259" key="3">
    <source>
        <dbReference type="Pfam" id="PF01145"/>
    </source>
</evidence>
<evidence type="ECO:0000313" key="4">
    <source>
        <dbReference type="EMBL" id="KKN69365.1"/>
    </source>
</evidence>
<keyword evidence="2" id="KW-0472">Membrane</keyword>
<name>A0A0F9SK42_9ZZZZ</name>
<organism evidence="4">
    <name type="scientific">marine sediment metagenome</name>
    <dbReference type="NCBI Taxonomy" id="412755"/>
    <lineage>
        <taxon>unclassified sequences</taxon>
        <taxon>metagenomes</taxon>
        <taxon>ecological metagenomes</taxon>
    </lineage>
</organism>